<proteinExistence type="predicted"/>
<sequence>MTYLRVKDFSLLGELQRRDLTIEQFNPDRVFQGANTTAEGGLRDITNNRGLGEVSALFQRQKVIKPFRFNVIQTCTTHIHLSSPVSRLSAPFYGHSHG</sequence>
<protein>
    <submittedName>
        <fullName evidence="1">Uncharacterized protein</fullName>
    </submittedName>
</protein>
<accession>A0A645IJJ2</accession>
<dbReference type="AlphaFoldDB" id="A0A645IJJ2"/>
<evidence type="ECO:0000313" key="1">
    <source>
        <dbReference type="EMBL" id="MPN51455.1"/>
    </source>
</evidence>
<comment type="caution">
    <text evidence="1">The sequence shown here is derived from an EMBL/GenBank/DDBJ whole genome shotgun (WGS) entry which is preliminary data.</text>
</comment>
<gene>
    <name evidence="1" type="ORF">SDC9_199101</name>
</gene>
<organism evidence="1">
    <name type="scientific">bioreactor metagenome</name>
    <dbReference type="NCBI Taxonomy" id="1076179"/>
    <lineage>
        <taxon>unclassified sequences</taxon>
        <taxon>metagenomes</taxon>
        <taxon>ecological metagenomes</taxon>
    </lineage>
</organism>
<dbReference type="EMBL" id="VSSQ01116598">
    <property type="protein sequence ID" value="MPN51455.1"/>
    <property type="molecule type" value="Genomic_DNA"/>
</dbReference>
<name>A0A645IJJ2_9ZZZZ</name>
<reference evidence="1" key="1">
    <citation type="submission" date="2019-08" db="EMBL/GenBank/DDBJ databases">
        <authorList>
            <person name="Kucharzyk K."/>
            <person name="Murdoch R.W."/>
            <person name="Higgins S."/>
            <person name="Loffler F."/>
        </authorList>
    </citation>
    <scope>NUCLEOTIDE SEQUENCE</scope>
</reference>